<evidence type="ECO:0000259" key="1">
    <source>
        <dbReference type="Pfam" id="PF23961"/>
    </source>
</evidence>
<proteinExistence type="predicted"/>
<accession>A0A6J7WZ29</accession>
<dbReference type="Pfam" id="PF23961">
    <property type="entry name" value="Phage_tail_terminator_9"/>
    <property type="match status" value="1"/>
</dbReference>
<dbReference type="NCBIfam" id="NF047498">
    <property type="entry name" value="LIC_12616_fam"/>
    <property type="match status" value="1"/>
</dbReference>
<sequence length="163" mass="18078">MNELYTPLIAYFVLLAGNGVPVIRANQNAPAPNAPYITLNVQSQVRTGSFRTDIASNGTQTLQRTYAFALDVNLYGKEGGQVELETLVQRVLDGLEDDTQRMLTLSDIALQEVVQPPTDVSALFSEHWQPRYNFALRLHTSRQVVYTGSTIDTVNVDHTLEAP</sequence>
<name>A0A6J7WZ29_9CAUD</name>
<feature type="domain" description="Phage neck terminator protein gp12-like" evidence="1">
    <location>
        <begin position="18"/>
        <end position="157"/>
    </location>
</feature>
<gene>
    <name evidence="2" type="ORF">UFOVP380_26</name>
</gene>
<dbReference type="InterPro" id="IPR057087">
    <property type="entry name" value="Gp12-like"/>
</dbReference>
<evidence type="ECO:0000313" key="2">
    <source>
        <dbReference type="EMBL" id="CAB5223266.1"/>
    </source>
</evidence>
<protein>
    <recommendedName>
        <fullName evidence="1">Phage neck terminator protein gp12-like domain-containing protein</fullName>
    </recommendedName>
</protein>
<dbReference type="EMBL" id="LR798317">
    <property type="protein sequence ID" value="CAB5223266.1"/>
    <property type="molecule type" value="Genomic_DNA"/>
</dbReference>
<reference evidence="2" key="1">
    <citation type="submission" date="2020-05" db="EMBL/GenBank/DDBJ databases">
        <authorList>
            <person name="Chiriac C."/>
            <person name="Salcher M."/>
            <person name="Ghai R."/>
            <person name="Kavagutti S V."/>
        </authorList>
    </citation>
    <scope>NUCLEOTIDE SEQUENCE</scope>
</reference>
<organism evidence="2">
    <name type="scientific">uncultured Caudovirales phage</name>
    <dbReference type="NCBI Taxonomy" id="2100421"/>
    <lineage>
        <taxon>Viruses</taxon>
        <taxon>Duplodnaviria</taxon>
        <taxon>Heunggongvirae</taxon>
        <taxon>Uroviricota</taxon>
        <taxon>Caudoviricetes</taxon>
        <taxon>Peduoviridae</taxon>
        <taxon>Maltschvirus</taxon>
        <taxon>Maltschvirus maltsch</taxon>
    </lineage>
</organism>